<accession>M0F7K7</accession>
<feature type="transmembrane region" description="Helical" evidence="1">
    <location>
        <begin position="44"/>
        <end position="61"/>
    </location>
</feature>
<sequence length="62" mass="6356">MATDGSPKPSDSARVFEGRTVPVILGIGLMIAGLSFLFAIAPQVAFGVSLVLAGAILFNTYS</sequence>
<proteinExistence type="predicted"/>
<feature type="transmembrane region" description="Helical" evidence="1">
    <location>
        <begin position="21"/>
        <end position="38"/>
    </location>
</feature>
<reference evidence="2 3" key="1">
    <citation type="journal article" date="2014" name="PLoS Genet.">
        <title>Phylogenetically driven sequencing of extremely halophilic archaea reveals strategies for static and dynamic osmo-response.</title>
        <authorList>
            <person name="Becker E.A."/>
            <person name="Seitzer P.M."/>
            <person name="Tritt A."/>
            <person name="Larsen D."/>
            <person name="Krusor M."/>
            <person name="Yao A.I."/>
            <person name="Wu D."/>
            <person name="Madern D."/>
            <person name="Eisen J.A."/>
            <person name="Darling A.E."/>
            <person name="Facciotti M.T."/>
        </authorList>
    </citation>
    <scope>NUCLEOTIDE SEQUENCE [LARGE SCALE GENOMIC DNA]</scope>
    <source>
        <strain evidence="2 3">ATCC 700873</strain>
    </source>
</reference>
<keyword evidence="1" id="KW-0472">Membrane</keyword>
<keyword evidence="3" id="KW-1185">Reference proteome</keyword>
<dbReference type="GeneID" id="72713222"/>
<comment type="caution">
    <text evidence="2">The sequence shown here is derived from an EMBL/GenBank/DDBJ whole genome shotgun (WGS) entry which is preliminary data.</text>
</comment>
<evidence type="ECO:0000256" key="1">
    <source>
        <dbReference type="SAM" id="Phobius"/>
    </source>
</evidence>
<gene>
    <name evidence="2" type="ORF">C467_11595</name>
</gene>
<name>M0F7K7_9EURY</name>
<evidence type="ECO:0000313" key="2">
    <source>
        <dbReference type="EMBL" id="ELZ54594.1"/>
    </source>
</evidence>
<organism evidence="2 3">
    <name type="scientific">Halorubrum hochstenium ATCC 700873</name>
    <dbReference type="NCBI Taxonomy" id="1227481"/>
    <lineage>
        <taxon>Archaea</taxon>
        <taxon>Methanobacteriati</taxon>
        <taxon>Methanobacteriota</taxon>
        <taxon>Stenosarchaea group</taxon>
        <taxon>Halobacteria</taxon>
        <taxon>Halobacteriales</taxon>
        <taxon>Haloferacaceae</taxon>
        <taxon>Halorubrum</taxon>
    </lineage>
</organism>
<evidence type="ECO:0000313" key="3">
    <source>
        <dbReference type="Proteomes" id="UP000011689"/>
    </source>
</evidence>
<dbReference type="Proteomes" id="UP000011689">
    <property type="component" value="Unassembled WGS sequence"/>
</dbReference>
<protein>
    <submittedName>
        <fullName evidence="2">Uncharacterized protein</fullName>
    </submittedName>
</protein>
<keyword evidence="1" id="KW-1133">Transmembrane helix</keyword>
<dbReference type="RefSeq" id="WP_008585340.1">
    <property type="nucleotide sequence ID" value="NZ_AOJO01000047.1"/>
</dbReference>
<keyword evidence="1" id="KW-0812">Transmembrane</keyword>
<dbReference type="EMBL" id="AOJO01000047">
    <property type="protein sequence ID" value="ELZ54594.1"/>
    <property type="molecule type" value="Genomic_DNA"/>
</dbReference>
<dbReference type="AlphaFoldDB" id="M0F7K7"/>